<keyword evidence="2" id="KW-0472">Membrane</keyword>
<dbReference type="AlphaFoldDB" id="N1UY55"/>
<comment type="caution">
    <text evidence="3">The sequence shown here is derived from an EMBL/GenBank/DDBJ whole genome shotgun (WGS) entry which is preliminary data.</text>
</comment>
<organism evidence="3 4">
    <name type="scientific">Arthrobacter crystallopoietes BAB-32</name>
    <dbReference type="NCBI Taxonomy" id="1246476"/>
    <lineage>
        <taxon>Bacteria</taxon>
        <taxon>Bacillati</taxon>
        <taxon>Actinomycetota</taxon>
        <taxon>Actinomycetes</taxon>
        <taxon>Micrococcales</taxon>
        <taxon>Micrococcaceae</taxon>
        <taxon>Crystallibacter</taxon>
    </lineage>
</organism>
<evidence type="ECO:0000313" key="4">
    <source>
        <dbReference type="Proteomes" id="UP000010729"/>
    </source>
</evidence>
<feature type="compositionally biased region" description="Polar residues" evidence="1">
    <location>
        <begin position="42"/>
        <end position="60"/>
    </location>
</feature>
<dbReference type="RefSeq" id="WP_005272856.1">
    <property type="nucleotide sequence ID" value="NZ_ANPE02000233.1"/>
</dbReference>
<accession>N1UY55</accession>
<proteinExistence type="predicted"/>
<dbReference type="Proteomes" id="UP000010729">
    <property type="component" value="Unassembled WGS sequence"/>
</dbReference>
<evidence type="ECO:0000313" key="3">
    <source>
        <dbReference type="EMBL" id="EMY32772.1"/>
    </source>
</evidence>
<keyword evidence="2" id="KW-1133">Transmembrane helix</keyword>
<name>N1UY55_9MICC</name>
<dbReference type="EMBL" id="ANPE02000233">
    <property type="protein sequence ID" value="EMY32772.1"/>
    <property type="molecule type" value="Genomic_DNA"/>
</dbReference>
<evidence type="ECO:0000256" key="2">
    <source>
        <dbReference type="SAM" id="Phobius"/>
    </source>
</evidence>
<feature type="transmembrane region" description="Helical" evidence="2">
    <location>
        <begin position="94"/>
        <end position="113"/>
    </location>
</feature>
<reference evidence="3 4" key="1">
    <citation type="journal article" date="2013" name="Genome Announc.">
        <title>Draft Genome Sequence of Arthrobacter crystallopoietes Strain BAB-32, Revealing Genes for Bioremediation.</title>
        <authorList>
            <person name="Joshi M.N."/>
            <person name="Pandit A.S."/>
            <person name="Sharma A."/>
            <person name="Pandya R.V."/>
            <person name="Desai S.M."/>
            <person name="Saxena A.K."/>
            <person name="Bagatharia S.B."/>
        </authorList>
    </citation>
    <scope>NUCLEOTIDE SEQUENCE [LARGE SCALE GENOMIC DNA]</scope>
    <source>
        <strain evidence="3 4">BAB-32</strain>
    </source>
</reference>
<gene>
    <name evidence="3" type="ORF">D477_018354</name>
</gene>
<feature type="region of interest" description="Disordered" evidence="1">
    <location>
        <begin position="42"/>
        <end position="69"/>
    </location>
</feature>
<protein>
    <submittedName>
        <fullName evidence="3">Uncharacterized protein</fullName>
    </submittedName>
</protein>
<keyword evidence="2" id="KW-0812">Transmembrane</keyword>
<dbReference type="PROSITE" id="PS51257">
    <property type="entry name" value="PROKAR_LIPOPROTEIN"/>
    <property type="match status" value="1"/>
</dbReference>
<sequence length="152" mass="15249">MRASPAPNLFAALRKWPVALATLAAVVACIFGMHVANGTPGTAGTGSVPSTPSIASTAHSSEGVEHPVSSLSLPTGTFDLAHAACAGPCGEEHGAAAVCILLVVLAGIGWLFAQKPLSSAGPHGRRGPPLLIRLAPALPRPPSLVQLSISRT</sequence>
<keyword evidence="4" id="KW-1185">Reference proteome</keyword>
<evidence type="ECO:0000256" key="1">
    <source>
        <dbReference type="SAM" id="MobiDB-lite"/>
    </source>
</evidence>